<dbReference type="RefSeq" id="WP_147847717.1">
    <property type="nucleotide sequence ID" value="NZ_VDUZ01000015.1"/>
</dbReference>
<protein>
    <submittedName>
        <fullName evidence="1">Uncharacterized protein</fullName>
    </submittedName>
</protein>
<dbReference type="Proteomes" id="UP000321638">
    <property type="component" value="Unassembled WGS sequence"/>
</dbReference>
<gene>
    <name evidence="1" type="ORF">FHP25_14780</name>
</gene>
<reference evidence="1 2" key="1">
    <citation type="submission" date="2019-06" db="EMBL/GenBank/DDBJ databases">
        <title>New taxonomy in bacterial strain CC-CFT640, isolated from vineyard.</title>
        <authorList>
            <person name="Lin S.-Y."/>
            <person name="Tsai C.-F."/>
            <person name="Young C.-C."/>
        </authorList>
    </citation>
    <scope>NUCLEOTIDE SEQUENCE [LARGE SCALE GENOMIC DNA]</scope>
    <source>
        <strain evidence="1 2">CC-CFT640</strain>
    </source>
</reference>
<name>A0A5C8PMZ1_9HYPH</name>
<proteinExistence type="predicted"/>
<dbReference type="AlphaFoldDB" id="A0A5C8PMZ1"/>
<organism evidence="1 2">
    <name type="scientific">Vineibacter terrae</name>
    <dbReference type="NCBI Taxonomy" id="2586908"/>
    <lineage>
        <taxon>Bacteria</taxon>
        <taxon>Pseudomonadati</taxon>
        <taxon>Pseudomonadota</taxon>
        <taxon>Alphaproteobacteria</taxon>
        <taxon>Hyphomicrobiales</taxon>
        <taxon>Vineibacter</taxon>
    </lineage>
</organism>
<keyword evidence="2" id="KW-1185">Reference proteome</keyword>
<accession>A0A5C8PMZ1</accession>
<sequence>MTMSKGVVVPPGGGRRLEEASGQVMSMKLFGRETGQSVTLFEQTVPAGSKSRQLAASAS</sequence>
<evidence type="ECO:0000313" key="2">
    <source>
        <dbReference type="Proteomes" id="UP000321638"/>
    </source>
</evidence>
<evidence type="ECO:0000313" key="1">
    <source>
        <dbReference type="EMBL" id="TXL75146.1"/>
    </source>
</evidence>
<dbReference type="EMBL" id="VDUZ01000015">
    <property type="protein sequence ID" value="TXL75146.1"/>
    <property type="molecule type" value="Genomic_DNA"/>
</dbReference>
<comment type="caution">
    <text evidence="1">The sequence shown here is derived from an EMBL/GenBank/DDBJ whole genome shotgun (WGS) entry which is preliminary data.</text>
</comment>